<evidence type="ECO:0000256" key="3">
    <source>
        <dbReference type="ARBA" id="ARBA00023004"/>
    </source>
</evidence>
<accession>A0ABU7PBT1</accession>
<keyword evidence="2" id="KW-0479">Metal-binding</keyword>
<dbReference type="InterPro" id="IPR023867">
    <property type="entry name" value="Sulphatase_maturase_rSAM"/>
</dbReference>
<keyword evidence="4" id="KW-0411">Iron-sulfur</keyword>
<evidence type="ECO:0000259" key="5">
    <source>
        <dbReference type="Pfam" id="PF04055"/>
    </source>
</evidence>
<sequence>MQLARAHTGGGAAVRPSPIRQFVLKTHSRCNLACTYCYLYAGPDHTWRERPRTPAGAVVRRTARRIAEHAAAHRLPEVAVVLHGGEPLLAGAQRLAAQVAAVRAELPDGCTLHASVQTNATLLDREAVATLREAGVRVGVSLDGGAAAHNRERVDHAGRPSWPAASAGLRVLADTAPELYAGVLCVVDPRHDPVEVYDSLLALRPPAIDLLLPHGNWSAPPPGLPAPADDPAPYGRWLTAVFDRWWDAARRDTRIRLFEECVALLLGVPAATERLGLQPFTAVVVETDGSIEQVDSLKSAYEGAAATGLDVFHDSFDDVLAHPGIAARQGGLAALAATCRACPLVGVCGGGHYAHRYRAPAGFGHPSVYCADLAHLIRHIGARLAAAAATATATATAGRADVPRENHR</sequence>
<evidence type="ECO:0000256" key="1">
    <source>
        <dbReference type="ARBA" id="ARBA00022691"/>
    </source>
</evidence>
<gene>
    <name evidence="6" type="ORF">V2S66_14995</name>
</gene>
<dbReference type="SFLD" id="SFLDG01067">
    <property type="entry name" value="SPASM/twitch_domain_containing"/>
    <property type="match status" value="1"/>
</dbReference>
<dbReference type="CDD" id="cd01335">
    <property type="entry name" value="Radical_SAM"/>
    <property type="match status" value="1"/>
</dbReference>
<evidence type="ECO:0000256" key="2">
    <source>
        <dbReference type="ARBA" id="ARBA00022723"/>
    </source>
</evidence>
<dbReference type="Proteomes" id="UP001344658">
    <property type="component" value="Unassembled WGS sequence"/>
</dbReference>
<dbReference type="Gene3D" id="3.20.20.70">
    <property type="entry name" value="Aldolase class I"/>
    <property type="match status" value="1"/>
</dbReference>
<dbReference type="PANTHER" id="PTHR43273:SF8">
    <property type="entry name" value="RADICAL SAM DOMAIN PROTEIN"/>
    <property type="match status" value="1"/>
</dbReference>
<proteinExistence type="predicted"/>
<dbReference type="InterPro" id="IPR013785">
    <property type="entry name" value="Aldolase_TIM"/>
</dbReference>
<dbReference type="PANTHER" id="PTHR43273">
    <property type="entry name" value="ANAEROBIC SULFATASE-MATURATING ENZYME HOMOLOG ASLB-RELATED"/>
    <property type="match status" value="1"/>
</dbReference>
<dbReference type="SFLD" id="SFLDG01386">
    <property type="entry name" value="main_SPASM_domain-containing"/>
    <property type="match status" value="1"/>
</dbReference>
<organism evidence="6 7">
    <name type="scientific">Actinacidiphila polyblastidii</name>
    <dbReference type="NCBI Taxonomy" id="3110430"/>
    <lineage>
        <taxon>Bacteria</taxon>
        <taxon>Bacillati</taxon>
        <taxon>Actinomycetota</taxon>
        <taxon>Actinomycetes</taxon>
        <taxon>Kitasatosporales</taxon>
        <taxon>Streptomycetaceae</taxon>
        <taxon>Actinacidiphila</taxon>
    </lineage>
</organism>
<dbReference type="InterPro" id="IPR058240">
    <property type="entry name" value="rSAM_sf"/>
</dbReference>
<dbReference type="Pfam" id="PF04055">
    <property type="entry name" value="Radical_SAM"/>
    <property type="match status" value="1"/>
</dbReference>
<feature type="domain" description="Radical SAM core" evidence="5">
    <location>
        <begin position="27"/>
        <end position="149"/>
    </location>
</feature>
<dbReference type="EMBL" id="JAZEWV010000010">
    <property type="protein sequence ID" value="MEE4543271.1"/>
    <property type="molecule type" value="Genomic_DNA"/>
</dbReference>
<protein>
    <submittedName>
        <fullName evidence="6">FxsB family cyclophane-forming radical SAM/SPASM peptide maturase</fullName>
    </submittedName>
</protein>
<name>A0ABU7PBT1_9ACTN</name>
<dbReference type="NCBIfam" id="TIGR04269">
    <property type="entry name" value="SAM_SPASM_FxsB"/>
    <property type="match status" value="1"/>
</dbReference>
<reference evidence="6 7" key="1">
    <citation type="submission" date="2023-12" db="EMBL/GenBank/DDBJ databases">
        <title>Streptomyces sp. V4-01.</title>
        <authorList>
            <person name="Somphong A."/>
            <person name="Phongsopitanun W."/>
        </authorList>
    </citation>
    <scope>NUCLEOTIDE SEQUENCE [LARGE SCALE GENOMIC DNA]</scope>
    <source>
        <strain evidence="6 7">V4-01</strain>
    </source>
</reference>
<dbReference type="InterPro" id="IPR007197">
    <property type="entry name" value="rSAM"/>
</dbReference>
<dbReference type="SUPFAM" id="SSF102114">
    <property type="entry name" value="Radical SAM enzymes"/>
    <property type="match status" value="1"/>
</dbReference>
<keyword evidence="7" id="KW-1185">Reference proteome</keyword>
<comment type="caution">
    <text evidence="6">The sequence shown here is derived from an EMBL/GenBank/DDBJ whole genome shotgun (WGS) entry which is preliminary data.</text>
</comment>
<dbReference type="SFLD" id="SFLDS00029">
    <property type="entry name" value="Radical_SAM"/>
    <property type="match status" value="1"/>
</dbReference>
<dbReference type="RefSeq" id="WP_330795526.1">
    <property type="nucleotide sequence ID" value="NZ_JAZEWV010000010.1"/>
</dbReference>
<evidence type="ECO:0000313" key="6">
    <source>
        <dbReference type="EMBL" id="MEE4543271.1"/>
    </source>
</evidence>
<dbReference type="InterPro" id="IPR026335">
    <property type="entry name" value="rSAM_SPASM_FxsB"/>
</dbReference>
<dbReference type="SFLD" id="SFLDG01072">
    <property type="entry name" value="dehydrogenase_like"/>
    <property type="match status" value="1"/>
</dbReference>
<evidence type="ECO:0000256" key="4">
    <source>
        <dbReference type="ARBA" id="ARBA00023014"/>
    </source>
</evidence>
<keyword evidence="3" id="KW-0408">Iron</keyword>
<evidence type="ECO:0000313" key="7">
    <source>
        <dbReference type="Proteomes" id="UP001344658"/>
    </source>
</evidence>
<keyword evidence="1" id="KW-0949">S-adenosyl-L-methionine</keyword>